<keyword evidence="1" id="KW-1185">Reference proteome</keyword>
<dbReference type="Proteomes" id="UP000887565">
    <property type="component" value="Unplaced"/>
</dbReference>
<proteinExistence type="predicted"/>
<sequence length="70" mass="8423">MRTRQREIFINIASFGFVFSRKKSTDCSTDPHDFFYAKNRIQQYVTEHIIRSKISFELNFESGTARRRKN</sequence>
<evidence type="ECO:0000313" key="1">
    <source>
        <dbReference type="Proteomes" id="UP000887565"/>
    </source>
</evidence>
<reference evidence="2" key="1">
    <citation type="submission" date="2022-11" db="UniProtKB">
        <authorList>
            <consortium name="WormBaseParasite"/>
        </authorList>
    </citation>
    <scope>IDENTIFICATION</scope>
</reference>
<accession>A0A915KSF9</accession>
<dbReference type="AlphaFoldDB" id="A0A915KSF9"/>
<name>A0A915KSF9_ROMCU</name>
<dbReference type="WBParaSite" id="nRc.2.0.1.t41420-RA">
    <property type="protein sequence ID" value="nRc.2.0.1.t41420-RA"/>
    <property type="gene ID" value="nRc.2.0.1.g41420"/>
</dbReference>
<evidence type="ECO:0000313" key="2">
    <source>
        <dbReference type="WBParaSite" id="nRc.2.0.1.t41420-RA"/>
    </source>
</evidence>
<protein>
    <submittedName>
        <fullName evidence="2">Uncharacterized protein</fullName>
    </submittedName>
</protein>
<organism evidence="1 2">
    <name type="scientific">Romanomermis culicivorax</name>
    <name type="common">Nematode worm</name>
    <dbReference type="NCBI Taxonomy" id="13658"/>
    <lineage>
        <taxon>Eukaryota</taxon>
        <taxon>Metazoa</taxon>
        <taxon>Ecdysozoa</taxon>
        <taxon>Nematoda</taxon>
        <taxon>Enoplea</taxon>
        <taxon>Dorylaimia</taxon>
        <taxon>Mermithida</taxon>
        <taxon>Mermithoidea</taxon>
        <taxon>Mermithidae</taxon>
        <taxon>Romanomermis</taxon>
    </lineage>
</organism>